<evidence type="ECO:0000256" key="4">
    <source>
        <dbReference type="ARBA" id="ARBA00022490"/>
    </source>
</evidence>
<feature type="domain" description="Tyr recombinase" evidence="12">
    <location>
        <begin position="112"/>
        <end position="294"/>
    </location>
</feature>
<evidence type="ECO:0000256" key="9">
    <source>
        <dbReference type="ARBA" id="ARBA00023172"/>
    </source>
</evidence>
<evidence type="ECO:0000256" key="3">
    <source>
        <dbReference type="ARBA" id="ARBA00008857"/>
    </source>
</evidence>
<dbReference type="PANTHER" id="PTHR30349">
    <property type="entry name" value="PHAGE INTEGRASE-RELATED"/>
    <property type="match status" value="1"/>
</dbReference>
<dbReference type="Proteomes" id="UP000184204">
    <property type="component" value="Unassembled WGS sequence"/>
</dbReference>
<dbReference type="InterPro" id="IPR013762">
    <property type="entry name" value="Integrase-like_cat_sf"/>
</dbReference>
<keyword evidence="4" id="KW-0963">Cytoplasm</keyword>
<dbReference type="InterPro" id="IPR050090">
    <property type="entry name" value="Tyrosine_recombinase_XerCD"/>
</dbReference>
<dbReference type="InterPro" id="IPR004107">
    <property type="entry name" value="Integrase_SAM-like_N"/>
</dbReference>
<evidence type="ECO:0000256" key="1">
    <source>
        <dbReference type="ARBA" id="ARBA00003283"/>
    </source>
</evidence>
<dbReference type="Gene3D" id="1.10.443.10">
    <property type="entry name" value="Intergrase catalytic core"/>
    <property type="match status" value="1"/>
</dbReference>
<dbReference type="InterPro" id="IPR002104">
    <property type="entry name" value="Integrase_catalytic"/>
</dbReference>
<dbReference type="InterPro" id="IPR044068">
    <property type="entry name" value="CB"/>
</dbReference>
<organism evidence="15 17">
    <name type="scientific">Anaerotignum propionicum DSM 1682</name>
    <dbReference type="NCBI Taxonomy" id="991789"/>
    <lineage>
        <taxon>Bacteria</taxon>
        <taxon>Bacillati</taxon>
        <taxon>Bacillota</taxon>
        <taxon>Clostridia</taxon>
        <taxon>Lachnospirales</taxon>
        <taxon>Anaerotignaceae</taxon>
        <taxon>Anaerotignum</taxon>
    </lineage>
</organism>
<keyword evidence="9" id="KW-0233">DNA recombination</keyword>
<dbReference type="EMBL" id="FQUA01000001">
    <property type="protein sequence ID" value="SHE28669.1"/>
    <property type="molecule type" value="Genomic_DNA"/>
</dbReference>
<name>A0A0X8VBK9_ANAPI</name>
<dbReference type="AlphaFoldDB" id="A0A0X8VBK9"/>
<dbReference type="GO" id="GO:0015074">
    <property type="term" value="P:DNA integration"/>
    <property type="evidence" value="ECO:0007669"/>
    <property type="project" value="UniProtKB-KW"/>
</dbReference>
<evidence type="ECO:0000256" key="7">
    <source>
        <dbReference type="ARBA" id="ARBA00022908"/>
    </source>
</evidence>
<accession>A0A0X8VBK9</accession>
<evidence type="ECO:0000313" key="17">
    <source>
        <dbReference type="Proteomes" id="UP000184204"/>
    </source>
</evidence>
<dbReference type="GO" id="GO:0051301">
    <property type="term" value="P:cell division"/>
    <property type="evidence" value="ECO:0007669"/>
    <property type="project" value="UniProtKB-KW"/>
</dbReference>
<dbReference type="PANTHER" id="PTHR30349:SF77">
    <property type="entry name" value="TYROSINE RECOMBINASE XERC"/>
    <property type="match status" value="1"/>
</dbReference>
<protein>
    <submittedName>
        <fullName evidence="15">Integrase/recombinase XerD</fullName>
    </submittedName>
    <submittedName>
        <fullName evidence="14">Tyrosine recombinase XerD</fullName>
    </submittedName>
</protein>
<dbReference type="PROSITE" id="PS51900">
    <property type="entry name" value="CB"/>
    <property type="match status" value="1"/>
</dbReference>
<keyword evidence="10" id="KW-0131">Cell cycle</keyword>
<dbReference type="PROSITE" id="PS51898">
    <property type="entry name" value="TYR_RECOMBINASE"/>
    <property type="match status" value="1"/>
</dbReference>
<evidence type="ECO:0000313" key="15">
    <source>
        <dbReference type="EMBL" id="SHE28669.1"/>
    </source>
</evidence>
<evidence type="ECO:0000256" key="6">
    <source>
        <dbReference type="ARBA" id="ARBA00022829"/>
    </source>
</evidence>
<keyword evidence="5" id="KW-0132">Cell division</keyword>
<evidence type="ECO:0000256" key="8">
    <source>
        <dbReference type="ARBA" id="ARBA00023125"/>
    </source>
</evidence>
<reference evidence="16" key="2">
    <citation type="submission" date="2016-01" db="EMBL/GenBank/DDBJ databases">
        <authorList>
            <person name="Poehlein A."/>
            <person name="Schlien K."/>
            <person name="Gottschalk G."/>
            <person name="Buckel W."/>
            <person name="Daniel R."/>
        </authorList>
    </citation>
    <scope>NUCLEOTIDE SEQUENCE [LARGE SCALE GENOMIC DNA]</scope>
    <source>
        <strain evidence="16">X2</strain>
    </source>
</reference>
<feature type="domain" description="Core-binding (CB)" evidence="13">
    <location>
        <begin position="3"/>
        <end position="91"/>
    </location>
</feature>
<gene>
    <name evidence="14" type="primary">xerD_1</name>
    <name evidence="14" type="ORF">CPRO_01560</name>
    <name evidence="15" type="ORF">SAMN02745151_00198</name>
</gene>
<dbReference type="Proteomes" id="UP000068026">
    <property type="component" value="Chromosome"/>
</dbReference>
<keyword evidence="16" id="KW-1185">Reference proteome</keyword>
<dbReference type="GO" id="GO:0003677">
    <property type="term" value="F:DNA binding"/>
    <property type="evidence" value="ECO:0007669"/>
    <property type="project" value="UniProtKB-UniRule"/>
</dbReference>
<evidence type="ECO:0000256" key="5">
    <source>
        <dbReference type="ARBA" id="ARBA00022618"/>
    </source>
</evidence>
<dbReference type="Pfam" id="PF02899">
    <property type="entry name" value="Phage_int_SAM_1"/>
    <property type="match status" value="1"/>
</dbReference>
<reference evidence="17" key="3">
    <citation type="submission" date="2016-11" db="EMBL/GenBank/DDBJ databases">
        <authorList>
            <person name="Jaros S."/>
            <person name="Januszkiewicz K."/>
            <person name="Wedrychowicz H."/>
        </authorList>
    </citation>
    <scope>NUCLEOTIDE SEQUENCE [LARGE SCALE GENOMIC DNA]</scope>
    <source>
        <strain evidence="17">DSM 1682</strain>
    </source>
</reference>
<keyword evidence="7" id="KW-0229">DNA integration</keyword>
<dbReference type="SUPFAM" id="SSF56349">
    <property type="entry name" value="DNA breaking-rejoining enzymes"/>
    <property type="match status" value="1"/>
</dbReference>
<dbReference type="GO" id="GO:0006310">
    <property type="term" value="P:DNA recombination"/>
    <property type="evidence" value="ECO:0007669"/>
    <property type="project" value="UniProtKB-KW"/>
</dbReference>
<dbReference type="OrthoDB" id="9801717at2"/>
<keyword evidence="8 11" id="KW-0238">DNA-binding</keyword>
<evidence type="ECO:0000256" key="10">
    <source>
        <dbReference type="ARBA" id="ARBA00023306"/>
    </source>
</evidence>
<reference evidence="14 16" key="1">
    <citation type="journal article" date="2016" name="Genome Announc.">
        <title>Complete Genome Sequence of the Amino Acid-Fermenting Clostridium propionicum X2 (DSM 1682).</title>
        <authorList>
            <person name="Poehlein A."/>
            <person name="Schlien K."/>
            <person name="Chowdhury N.P."/>
            <person name="Gottschalk G."/>
            <person name="Buckel W."/>
            <person name="Daniel R."/>
        </authorList>
    </citation>
    <scope>NUCLEOTIDE SEQUENCE [LARGE SCALE GENOMIC DNA]</scope>
    <source>
        <strain evidence="14 16">X2</strain>
    </source>
</reference>
<dbReference type="GO" id="GO:0007059">
    <property type="term" value="P:chromosome segregation"/>
    <property type="evidence" value="ECO:0007669"/>
    <property type="project" value="UniProtKB-KW"/>
</dbReference>
<comment type="subcellular location">
    <subcellularLocation>
        <location evidence="2">Cytoplasm</location>
    </subcellularLocation>
</comment>
<proteinExistence type="inferred from homology"/>
<dbReference type="EMBL" id="CP014223">
    <property type="protein sequence ID" value="AMJ39780.1"/>
    <property type="molecule type" value="Genomic_DNA"/>
</dbReference>
<evidence type="ECO:0000256" key="2">
    <source>
        <dbReference type="ARBA" id="ARBA00004496"/>
    </source>
</evidence>
<evidence type="ECO:0000259" key="12">
    <source>
        <dbReference type="PROSITE" id="PS51898"/>
    </source>
</evidence>
<comment type="function">
    <text evidence="1">Site-specific tyrosine recombinase, which acts by catalyzing the cutting and rejoining of the recombining DNA molecules.</text>
</comment>
<sequence length="300" mass="34581">MDIQTNQLHEEFLDYMLSEKNASKLTLQSYQTDFKHFIEYLKISGRCENILECQTKDVRLFITYLKITKSYESNSVRRKIHSLSSFFNYLYEMEYIQANPMAPIHAPKRVEKLPIYFSKADLKILLKAPGKFARFPEHRMRDKLLLELFVYTGARRSEVLQLNWCDVNFQENTILINGKGKKQRIVPIINDLGVDLVAHYLDTNPLPNAPLIISDAGGRMSVSAVQTLFQRYIKKSGLGNKGYTLHKLRHSFATHLHQSGVDVLTIQALLGHSDLNSTKIYTHTSINTLKSNVEKFPDLK</sequence>
<dbReference type="KEGG" id="cpro:CPRO_01560"/>
<evidence type="ECO:0000313" key="16">
    <source>
        <dbReference type="Proteomes" id="UP000068026"/>
    </source>
</evidence>
<keyword evidence="6" id="KW-0159">Chromosome partition</keyword>
<dbReference type="RefSeq" id="WP_066046750.1">
    <property type="nucleotide sequence ID" value="NZ_CP014223.1"/>
</dbReference>
<dbReference type="Pfam" id="PF00589">
    <property type="entry name" value="Phage_integrase"/>
    <property type="match status" value="1"/>
</dbReference>
<evidence type="ECO:0000313" key="14">
    <source>
        <dbReference type="EMBL" id="AMJ39780.1"/>
    </source>
</evidence>
<dbReference type="Gene3D" id="1.10.150.130">
    <property type="match status" value="1"/>
</dbReference>
<comment type="similarity">
    <text evidence="3">Belongs to the 'phage' integrase family.</text>
</comment>
<reference evidence="15" key="4">
    <citation type="submission" date="2016-11" db="EMBL/GenBank/DDBJ databases">
        <authorList>
            <person name="Varghese N."/>
            <person name="Submissions S."/>
        </authorList>
    </citation>
    <scope>NUCLEOTIDE SEQUENCE</scope>
    <source>
        <strain evidence="15">DSM 1682</strain>
    </source>
</reference>
<evidence type="ECO:0000259" key="13">
    <source>
        <dbReference type="PROSITE" id="PS51900"/>
    </source>
</evidence>
<dbReference type="InterPro" id="IPR011010">
    <property type="entry name" value="DNA_brk_join_enz"/>
</dbReference>
<evidence type="ECO:0000256" key="11">
    <source>
        <dbReference type="PROSITE-ProRule" id="PRU01248"/>
    </source>
</evidence>
<dbReference type="InterPro" id="IPR010998">
    <property type="entry name" value="Integrase_recombinase_N"/>
</dbReference>
<dbReference type="GO" id="GO:0005737">
    <property type="term" value="C:cytoplasm"/>
    <property type="evidence" value="ECO:0007669"/>
    <property type="project" value="UniProtKB-SubCell"/>
</dbReference>